<feature type="domain" description="EamA" evidence="6">
    <location>
        <begin position="150"/>
        <end position="283"/>
    </location>
</feature>
<keyword evidence="3 5" id="KW-1133">Transmembrane helix</keyword>
<gene>
    <name evidence="7" type="ORF">UFOPK2921_00482</name>
    <name evidence="8" type="ORF">UFOPK4422_00698</name>
</gene>
<evidence type="ECO:0000313" key="8">
    <source>
        <dbReference type="EMBL" id="CAB5121226.1"/>
    </source>
</evidence>
<organism evidence="8">
    <name type="scientific">freshwater metagenome</name>
    <dbReference type="NCBI Taxonomy" id="449393"/>
    <lineage>
        <taxon>unclassified sequences</taxon>
        <taxon>metagenomes</taxon>
        <taxon>ecological metagenomes</taxon>
    </lineage>
</organism>
<evidence type="ECO:0000256" key="4">
    <source>
        <dbReference type="ARBA" id="ARBA00023136"/>
    </source>
</evidence>
<proteinExistence type="predicted"/>
<dbReference type="EMBL" id="CAEZZV010000044">
    <property type="protein sequence ID" value="CAB4774999.1"/>
    <property type="molecule type" value="Genomic_DNA"/>
</dbReference>
<feature type="transmembrane region" description="Helical" evidence="5">
    <location>
        <begin position="121"/>
        <end position="139"/>
    </location>
</feature>
<dbReference type="InterPro" id="IPR000620">
    <property type="entry name" value="EamA_dom"/>
</dbReference>
<dbReference type="EMBL" id="CAFBRX010000058">
    <property type="protein sequence ID" value="CAB5121226.1"/>
    <property type="molecule type" value="Genomic_DNA"/>
</dbReference>
<feature type="transmembrane region" description="Helical" evidence="5">
    <location>
        <begin position="90"/>
        <end position="112"/>
    </location>
</feature>
<evidence type="ECO:0000256" key="2">
    <source>
        <dbReference type="ARBA" id="ARBA00022692"/>
    </source>
</evidence>
<dbReference type="InterPro" id="IPR037185">
    <property type="entry name" value="EmrE-like"/>
</dbReference>
<feature type="transmembrane region" description="Helical" evidence="5">
    <location>
        <begin position="210"/>
        <end position="232"/>
    </location>
</feature>
<keyword evidence="2 5" id="KW-0812">Transmembrane</keyword>
<dbReference type="AlphaFoldDB" id="A0A6J7VW91"/>
<name>A0A6J7VW91_9ZZZZ</name>
<dbReference type="GO" id="GO:0016020">
    <property type="term" value="C:membrane"/>
    <property type="evidence" value="ECO:0007669"/>
    <property type="project" value="UniProtKB-SubCell"/>
</dbReference>
<dbReference type="Gene3D" id="1.10.3730.20">
    <property type="match status" value="1"/>
</dbReference>
<sequence>MLKRLAPVVFVLLWSTGFIVARYGTRDAGPLTFLFLRMVIAAGVLWAIAVATNAPAISPTQVKWAMLTGLGMHAIYLGGVFIASDLGLPSGLSALIAGLHPVITSVGALLLLSEKLRPRQWIGVGCGLGGVVAVVIDRLNAGVSGITAGAVVAMVVSVVGMSAGTLLQRSRGGTMPLLRGTAIQYVISAVVLGIGSVSVEHFEVRWTARFWWSLVWAVVVLSITAVLIMLWLLQRQAAVKVSSLFFLTPALSTIEGAVLFSERLGVLAVFGLLVALLGVALTTRQPA</sequence>
<dbReference type="PANTHER" id="PTHR32322">
    <property type="entry name" value="INNER MEMBRANE TRANSPORTER"/>
    <property type="match status" value="1"/>
</dbReference>
<evidence type="ECO:0000256" key="5">
    <source>
        <dbReference type="SAM" id="Phobius"/>
    </source>
</evidence>
<dbReference type="SUPFAM" id="SSF103481">
    <property type="entry name" value="Multidrug resistance efflux transporter EmrE"/>
    <property type="match status" value="2"/>
</dbReference>
<feature type="transmembrane region" description="Helical" evidence="5">
    <location>
        <begin position="64"/>
        <end position="84"/>
    </location>
</feature>
<feature type="transmembrane region" description="Helical" evidence="5">
    <location>
        <begin position="266"/>
        <end position="283"/>
    </location>
</feature>
<feature type="domain" description="EamA" evidence="6">
    <location>
        <begin position="9"/>
        <end position="135"/>
    </location>
</feature>
<evidence type="ECO:0000256" key="1">
    <source>
        <dbReference type="ARBA" id="ARBA00004141"/>
    </source>
</evidence>
<feature type="transmembrane region" description="Helical" evidence="5">
    <location>
        <begin position="31"/>
        <end position="52"/>
    </location>
</feature>
<comment type="subcellular location">
    <subcellularLocation>
        <location evidence="1">Membrane</location>
        <topology evidence="1">Multi-pass membrane protein</topology>
    </subcellularLocation>
</comment>
<reference evidence="8" key="1">
    <citation type="submission" date="2020-05" db="EMBL/GenBank/DDBJ databases">
        <authorList>
            <person name="Chiriac C."/>
            <person name="Salcher M."/>
            <person name="Ghai R."/>
            <person name="Kavagutti S V."/>
        </authorList>
    </citation>
    <scope>NUCLEOTIDE SEQUENCE</scope>
</reference>
<evidence type="ECO:0000313" key="7">
    <source>
        <dbReference type="EMBL" id="CAB4774999.1"/>
    </source>
</evidence>
<dbReference type="Pfam" id="PF00892">
    <property type="entry name" value="EamA"/>
    <property type="match status" value="2"/>
</dbReference>
<evidence type="ECO:0000259" key="6">
    <source>
        <dbReference type="Pfam" id="PF00892"/>
    </source>
</evidence>
<feature type="transmembrane region" description="Helical" evidence="5">
    <location>
        <begin position="177"/>
        <end position="198"/>
    </location>
</feature>
<dbReference type="InterPro" id="IPR050638">
    <property type="entry name" value="AA-Vitamin_Transporters"/>
</dbReference>
<keyword evidence="4 5" id="KW-0472">Membrane</keyword>
<protein>
    <submittedName>
        <fullName evidence="8">Unannotated protein</fullName>
    </submittedName>
</protein>
<dbReference type="PANTHER" id="PTHR32322:SF2">
    <property type="entry name" value="EAMA DOMAIN-CONTAINING PROTEIN"/>
    <property type="match status" value="1"/>
</dbReference>
<feature type="transmembrane region" description="Helical" evidence="5">
    <location>
        <begin position="145"/>
        <end position="165"/>
    </location>
</feature>
<evidence type="ECO:0000256" key="3">
    <source>
        <dbReference type="ARBA" id="ARBA00022989"/>
    </source>
</evidence>
<accession>A0A6J7VW91</accession>
<feature type="transmembrane region" description="Helical" evidence="5">
    <location>
        <begin position="244"/>
        <end position="260"/>
    </location>
</feature>